<evidence type="ECO:0000313" key="3">
    <source>
        <dbReference type="Proteomes" id="UP000008068"/>
    </source>
</evidence>
<reference evidence="3" key="1">
    <citation type="submission" date="2011-07" db="EMBL/GenBank/DDBJ databases">
        <authorList>
            <consortium name="Caenorhabditis brenneri Sequencing and Analysis Consortium"/>
            <person name="Wilson R.K."/>
        </authorList>
    </citation>
    <scope>NUCLEOTIDE SEQUENCE [LARGE SCALE GENOMIC DNA]</scope>
    <source>
        <strain evidence="3">PB2801</strain>
    </source>
</reference>
<dbReference type="OMA" id="LNCVDMA"/>
<feature type="region of interest" description="Disordered" evidence="1">
    <location>
        <begin position="292"/>
        <end position="314"/>
    </location>
</feature>
<feature type="compositionally biased region" description="Basic and acidic residues" evidence="1">
    <location>
        <begin position="118"/>
        <end position="131"/>
    </location>
</feature>
<dbReference type="AlphaFoldDB" id="G0P003"/>
<sequence length="400" mass="44023">MNHNDIFNKIGEELKNSSGGEDLDLQDPFEDPALCTTAFMDILWQDEHGNSALMLAAAENRVQQVKGILHMAVNSGKLWQVIDMRNKEHLNCVDMAIRAGSETCAILITRVAKEYAKIRPRSQSEQRRHDSAPITDEDVSFTLGGGSSKAVEQFDDNYVKEVITNRLISGRRVFPVRLLVRQSSSASGHGVVTKKLSREKLTNSLARNTAAQSGKEYLRMVKRSSSAHSRLMSHQRTCSVESGSLESSEPTTPQLTAPPADHGVLSSVGERIRSIFGKKPPLHTKSLSIVHTDREQQQRASSPATRSSSVSASKPLNYQSSIHSEEDHLKLPQHSSQDSPPMEQPAPSSTGLFRWGSKDKSVLPNAVSTANGVRLPPLSLRRRANSDPKNRDFSSLGDDE</sequence>
<protein>
    <submittedName>
        <fullName evidence="2">Uncharacterized protein</fullName>
    </submittedName>
</protein>
<feature type="region of interest" description="Disordered" evidence="1">
    <location>
        <begin position="222"/>
        <end position="264"/>
    </location>
</feature>
<dbReference type="InParanoid" id="G0P003"/>
<dbReference type="OrthoDB" id="10254686at2759"/>
<dbReference type="FunCoup" id="G0P003">
    <property type="interactions" value="1049"/>
</dbReference>
<feature type="compositionally biased region" description="Low complexity" evidence="1">
    <location>
        <begin position="300"/>
        <end position="313"/>
    </location>
</feature>
<organism evidence="3">
    <name type="scientific">Caenorhabditis brenneri</name>
    <name type="common">Nematode worm</name>
    <dbReference type="NCBI Taxonomy" id="135651"/>
    <lineage>
        <taxon>Eukaryota</taxon>
        <taxon>Metazoa</taxon>
        <taxon>Ecdysozoa</taxon>
        <taxon>Nematoda</taxon>
        <taxon>Chromadorea</taxon>
        <taxon>Rhabditida</taxon>
        <taxon>Rhabditina</taxon>
        <taxon>Rhabditomorpha</taxon>
        <taxon>Rhabditoidea</taxon>
        <taxon>Rhabditidae</taxon>
        <taxon>Peloderinae</taxon>
        <taxon>Caenorhabditis</taxon>
    </lineage>
</organism>
<feature type="compositionally biased region" description="Polar residues" evidence="1">
    <location>
        <begin position="223"/>
        <end position="255"/>
    </location>
</feature>
<gene>
    <name evidence="2" type="ORF">CAEBREN_26352</name>
</gene>
<dbReference type="HOGENOM" id="CLU_746458_0_0_1"/>
<accession>G0P003</accession>
<evidence type="ECO:0000256" key="1">
    <source>
        <dbReference type="SAM" id="MobiDB-lite"/>
    </source>
</evidence>
<evidence type="ECO:0000313" key="2">
    <source>
        <dbReference type="EMBL" id="EGT41382.1"/>
    </source>
</evidence>
<feature type="region of interest" description="Disordered" evidence="1">
    <location>
        <begin position="118"/>
        <end position="141"/>
    </location>
</feature>
<dbReference type="Proteomes" id="UP000008068">
    <property type="component" value="Unassembled WGS sequence"/>
</dbReference>
<name>G0P003_CAEBE</name>
<feature type="region of interest" description="Disordered" evidence="1">
    <location>
        <begin position="327"/>
        <end position="400"/>
    </location>
</feature>
<dbReference type="SUPFAM" id="SSF48403">
    <property type="entry name" value="Ankyrin repeat"/>
    <property type="match status" value="1"/>
</dbReference>
<keyword evidence="3" id="KW-1185">Reference proteome</keyword>
<dbReference type="InterPro" id="IPR036770">
    <property type="entry name" value="Ankyrin_rpt-contain_sf"/>
</dbReference>
<dbReference type="Gene3D" id="1.25.40.20">
    <property type="entry name" value="Ankyrin repeat-containing domain"/>
    <property type="match status" value="1"/>
</dbReference>
<proteinExistence type="predicted"/>
<dbReference type="eggNOG" id="ENOG502TFQZ">
    <property type="taxonomic scope" value="Eukaryota"/>
</dbReference>
<dbReference type="EMBL" id="GL379994">
    <property type="protein sequence ID" value="EGT41382.1"/>
    <property type="molecule type" value="Genomic_DNA"/>
</dbReference>